<dbReference type="InterPro" id="IPR003115">
    <property type="entry name" value="ParB_N"/>
</dbReference>
<dbReference type="PANTHER" id="PTHR33375:SF1">
    <property type="entry name" value="CHROMOSOME-PARTITIONING PROTEIN PARB-RELATED"/>
    <property type="match status" value="1"/>
</dbReference>
<sequence>MNRSLRERGRGINFDSDEEPAVPSPTPRAALPADRPRTGPGAFSASLAMGREVEAENARLRERVTALEAADVVELLDPEEVGPSEYANRDEASFATQEFEVLRAEISSAGRNVQPIKVRLLATPKGKVRYEIVFGHRRHRACLLERVRVAAVVDRLSDQELFVEMERENRARENLSPWEQGQMYSRALDKKLFPSLRRMAELTGGNAGNMSVAIQLATLPKEVVEAFPSPLDLQFRWAAPLTQALRDQPQALLARAKRLAEQKPTLVAKDVFDLLLEREDTAPAAETLSLGGKAIGRLTVDGRGGLSLKIKGGALAPEQVQRVREAIFKAIG</sequence>
<keyword evidence="5" id="KW-1185">Reference proteome</keyword>
<evidence type="ECO:0000313" key="4">
    <source>
        <dbReference type="EMBL" id="MBE7942165.1"/>
    </source>
</evidence>
<proteinExistence type="inferred from homology"/>
<comment type="caution">
    <text evidence="4">The sequence shown here is derived from an EMBL/GenBank/DDBJ whole genome shotgun (WGS) entry which is preliminary data.</text>
</comment>
<dbReference type="EMBL" id="JADDOJ010000082">
    <property type="protein sequence ID" value="MBE7942165.1"/>
    <property type="molecule type" value="Genomic_DNA"/>
</dbReference>
<feature type="region of interest" description="Disordered" evidence="2">
    <location>
        <begin position="1"/>
        <end position="43"/>
    </location>
</feature>
<dbReference type="Pfam" id="PF02195">
    <property type="entry name" value="ParB_N"/>
    <property type="match status" value="1"/>
</dbReference>
<dbReference type="InterPro" id="IPR040873">
    <property type="entry name" value="SoPB_HTH"/>
</dbReference>
<feature type="domain" description="ParB-like N-terminal" evidence="3">
    <location>
        <begin position="74"/>
        <end position="175"/>
    </location>
</feature>
<name>A0ABR9SII2_9BURK</name>
<dbReference type="Gene3D" id="3.90.1530.10">
    <property type="entry name" value="Conserved hypothetical protein from pyrococcus furiosus pfu- 392566-001, ParB domain"/>
    <property type="match status" value="1"/>
</dbReference>
<dbReference type="InterPro" id="IPR050336">
    <property type="entry name" value="Chromosome_partition/occlusion"/>
</dbReference>
<dbReference type="Proteomes" id="UP000715965">
    <property type="component" value="Unassembled WGS sequence"/>
</dbReference>
<gene>
    <name evidence="4" type="ORF">IM725_16445</name>
</gene>
<dbReference type="NCBIfam" id="TIGR00180">
    <property type="entry name" value="parB_part"/>
    <property type="match status" value="1"/>
</dbReference>
<dbReference type="CDD" id="cd16405">
    <property type="entry name" value="RepB_like_N"/>
    <property type="match status" value="1"/>
</dbReference>
<comment type="similarity">
    <text evidence="1">Belongs to the ParB family.</text>
</comment>
<protein>
    <submittedName>
        <fullName evidence="4">ParB/RepB/Spo0J family partition protein</fullName>
    </submittedName>
</protein>
<dbReference type="Gene3D" id="1.10.10.2830">
    <property type="match status" value="1"/>
</dbReference>
<feature type="compositionally biased region" description="Basic and acidic residues" evidence="2">
    <location>
        <begin position="1"/>
        <end position="10"/>
    </location>
</feature>
<dbReference type="InterPro" id="IPR036086">
    <property type="entry name" value="ParB/Sulfiredoxin_sf"/>
</dbReference>
<evidence type="ECO:0000256" key="1">
    <source>
        <dbReference type="ARBA" id="ARBA00006295"/>
    </source>
</evidence>
<reference evidence="4 5" key="1">
    <citation type="submission" date="2020-10" db="EMBL/GenBank/DDBJ databases">
        <title>Draft genome of Ramlibacter aquaticus LMG 30558.</title>
        <authorList>
            <person name="Props R."/>
        </authorList>
    </citation>
    <scope>NUCLEOTIDE SEQUENCE [LARGE SCALE GENOMIC DNA]</scope>
    <source>
        <strain evidence="4 5">LMG 30558</strain>
    </source>
</reference>
<evidence type="ECO:0000256" key="2">
    <source>
        <dbReference type="SAM" id="MobiDB-lite"/>
    </source>
</evidence>
<accession>A0ABR9SII2</accession>
<dbReference type="SUPFAM" id="SSF109709">
    <property type="entry name" value="KorB DNA-binding domain-like"/>
    <property type="match status" value="1"/>
</dbReference>
<dbReference type="PANTHER" id="PTHR33375">
    <property type="entry name" value="CHROMOSOME-PARTITIONING PROTEIN PARB-RELATED"/>
    <property type="match status" value="1"/>
</dbReference>
<evidence type="ECO:0000313" key="5">
    <source>
        <dbReference type="Proteomes" id="UP000715965"/>
    </source>
</evidence>
<dbReference type="SMART" id="SM00470">
    <property type="entry name" value="ParB"/>
    <property type="match status" value="1"/>
</dbReference>
<dbReference type="RefSeq" id="WP_193781719.1">
    <property type="nucleotide sequence ID" value="NZ_JADDOJ010000082.1"/>
</dbReference>
<organism evidence="4 5">
    <name type="scientific">Ramlibacter aquaticus</name>
    <dbReference type="NCBI Taxonomy" id="2780094"/>
    <lineage>
        <taxon>Bacteria</taxon>
        <taxon>Pseudomonadati</taxon>
        <taxon>Pseudomonadota</taxon>
        <taxon>Betaproteobacteria</taxon>
        <taxon>Burkholderiales</taxon>
        <taxon>Comamonadaceae</taxon>
        <taxon>Ramlibacter</taxon>
    </lineage>
</organism>
<dbReference type="SUPFAM" id="SSF110849">
    <property type="entry name" value="ParB/Sulfiredoxin"/>
    <property type="match status" value="1"/>
</dbReference>
<dbReference type="Pfam" id="PF18090">
    <property type="entry name" value="SoPB_HTH"/>
    <property type="match status" value="1"/>
</dbReference>
<evidence type="ECO:0000259" key="3">
    <source>
        <dbReference type="SMART" id="SM00470"/>
    </source>
</evidence>
<dbReference type="InterPro" id="IPR037972">
    <property type="entry name" value="RepB_N"/>
</dbReference>
<dbReference type="InterPro" id="IPR004437">
    <property type="entry name" value="ParB/RepB/Spo0J"/>
</dbReference>